<reference evidence="1 2" key="1">
    <citation type="journal article" date="2016" name="Nat. Commun.">
        <title>Ectomycorrhizal ecology is imprinted in the genome of the dominant symbiotic fungus Cenococcum geophilum.</title>
        <authorList>
            <consortium name="DOE Joint Genome Institute"/>
            <person name="Peter M."/>
            <person name="Kohler A."/>
            <person name="Ohm R.A."/>
            <person name="Kuo A."/>
            <person name="Krutzmann J."/>
            <person name="Morin E."/>
            <person name="Arend M."/>
            <person name="Barry K.W."/>
            <person name="Binder M."/>
            <person name="Choi C."/>
            <person name="Clum A."/>
            <person name="Copeland A."/>
            <person name="Grisel N."/>
            <person name="Haridas S."/>
            <person name="Kipfer T."/>
            <person name="LaButti K."/>
            <person name="Lindquist E."/>
            <person name="Lipzen A."/>
            <person name="Maire R."/>
            <person name="Meier B."/>
            <person name="Mihaltcheva S."/>
            <person name="Molinier V."/>
            <person name="Murat C."/>
            <person name="Poggeler S."/>
            <person name="Quandt C.A."/>
            <person name="Sperisen C."/>
            <person name="Tritt A."/>
            <person name="Tisserant E."/>
            <person name="Crous P.W."/>
            <person name="Henrissat B."/>
            <person name="Nehls U."/>
            <person name="Egli S."/>
            <person name="Spatafora J.W."/>
            <person name="Grigoriev I.V."/>
            <person name="Martin F.M."/>
        </authorList>
    </citation>
    <scope>NUCLEOTIDE SEQUENCE [LARGE SCALE GENOMIC DNA]</scope>
    <source>
        <strain evidence="1 2">CBS 459.81</strain>
    </source>
</reference>
<dbReference type="InterPro" id="IPR038883">
    <property type="entry name" value="AN11006-like"/>
</dbReference>
<evidence type="ECO:0000313" key="1">
    <source>
        <dbReference type="EMBL" id="OCK76025.1"/>
    </source>
</evidence>
<gene>
    <name evidence="1" type="ORF">K432DRAFT_396776</name>
</gene>
<evidence type="ECO:0000313" key="2">
    <source>
        <dbReference type="Proteomes" id="UP000250266"/>
    </source>
</evidence>
<dbReference type="PANTHER" id="PTHR42085">
    <property type="entry name" value="F-BOX DOMAIN-CONTAINING PROTEIN"/>
    <property type="match status" value="1"/>
</dbReference>
<accession>A0A8E2JB18</accession>
<protein>
    <submittedName>
        <fullName evidence="1">Uncharacterized protein</fullName>
    </submittedName>
</protein>
<sequence>MSTNFFAFPREIRDQIYEEVFYSPNGIHLNLQRRLALQGRKDFFDVFRGLGSVDPLPGFLYTNRQIYEEAVEALYRVNTNYSFDGSWLPEARKPRELTPTSKDIHNFLTSLPSSARRRIKSIQFDADTFRNDQAGRVEQWDNICDFLADENNGLRIQTVTVGVPITLYQDPDQHLAWAQYCRYWWPALRELTRLLMSGKFQEMRLLHPRTYGPFPGRSVAPETDLDAPNTYMAFSNCKLQRVKADDKQFEERRLTPEWYGAMRVFDPNEDNDPWKEVDTLACLRPRWELDVERDTSDINGTVLVLRKKQEG</sequence>
<dbReference type="EMBL" id="KV745249">
    <property type="protein sequence ID" value="OCK76025.1"/>
    <property type="molecule type" value="Genomic_DNA"/>
</dbReference>
<dbReference type="Proteomes" id="UP000250266">
    <property type="component" value="Unassembled WGS sequence"/>
</dbReference>
<dbReference type="AlphaFoldDB" id="A0A8E2JB18"/>
<organism evidence="1 2">
    <name type="scientific">Lepidopterella palustris CBS 459.81</name>
    <dbReference type="NCBI Taxonomy" id="1314670"/>
    <lineage>
        <taxon>Eukaryota</taxon>
        <taxon>Fungi</taxon>
        <taxon>Dikarya</taxon>
        <taxon>Ascomycota</taxon>
        <taxon>Pezizomycotina</taxon>
        <taxon>Dothideomycetes</taxon>
        <taxon>Pleosporomycetidae</taxon>
        <taxon>Mytilinidiales</taxon>
        <taxon>Argynnaceae</taxon>
        <taxon>Lepidopterella</taxon>
    </lineage>
</organism>
<dbReference type="PANTHER" id="PTHR42085:SF2">
    <property type="entry name" value="F-BOX DOMAIN-CONTAINING PROTEIN"/>
    <property type="match status" value="1"/>
</dbReference>
<name>A0A8E2JB18_9PEZI</name>
<keyword evidence="2" id="KW-1185">Reference proteome</keyword>
<dbReference type="OrthoDB" id="3780218at2759"/>
<proteinExistence type="predicted"/>